<evidence type="ECO:0000256" key="2">
    <source>
        <dbReference type="ARBA" id="ARBA00006131"/>
    </source>
</evidence>
<organism evidence="8">
    <name type="scientific">Betatorquevirus homini12</name>
    <dbReference type="NCBI Taxonomy" id="3048398"/>
    <lineage>
        <taxon>Viruses</taxon>
        <taxon>Monodnaviria</taxon>
        <taxon>Shotokuvirae</taxon>
        <taxon>Commensaviricota</taxon>
        <taxon>Cardeaviricetes</taxon>
        <taxon>Sanitavirales</taxon>
        <taxon>Anelloviridae</taxon>
        <taxon>Betatorquevirus</taxon>
    </lineage>
</organism>
<evidence type="ECO:0000256" key="6">
    <source>
        <dbReference type="RuleBase" id="RU361230"/>
    </source>
</evidence>
<name>A0AAU7ST00_9VIRU</name>
<feature type="compositionally biased region" description="Acidic residues" evidence="7">
    <location>
        <begin position="625"/>
        <end position="636"/>
    </location>
</feature>
<feature type="region of interest" description="Disordered" evidence="7">
    <location>
        <begin position="607"/>
        <end position="637"/>
    </location>
</feature>
<proteinExistence type="inferred from homology"/>
<dbReference type="GO" id="GO:0039615">
    <property type="term" value="C:T=1 icosahedral viral capsid"/>
    <property type="evidence" value="ECO:0007669"/>
    <property type="project" value="UniProtKB-UniRule"/>
</dbReference>
<evidence type="ECO:0000313" key="8">
    <source>
        <dbReference type="EMBL" id="XBU06686.1"/>
    </source>
</evidence>
<sequence>MPYWWRPTYYRRRRRLWRRRIRAPFRRRRWRRRRRVRKFNRKLKRITLKEWQPSTINKLKVVGNYPLYEGTRERTMNNFNQYMCSIAPARFPGGGLFSIFRMSLYSLYEMHRKARNWWTKSNCKLPLIKYLGCKVTLYRSLTTDYTFVYTTCGDMTATLETYQSAHPAILQLNKNKVTVTCDNNNRRKKPYKKIFIRPPAMFQNKWYFQKDIAKIPLWMGIVAAQSLDRMYLSSTAESNTMGFVSLNTEFWVYHNWKNPPVTTGYRPNDQFTIWTLGRNTVLQNATYANLIYLANTKDWTPGLTIADMTGTDATTDQKKVDKYFSKMANWGNPFYSPYWDPDYPNYLVTQKTLDEIKNKAKQNLKATIEGFTEITKPLYWECRYNPERDMSHNGVYITQIFGAERPWEAPTLENLKTEGLPLWLLLHGFVDYHLVAKDIQAFTTDHILAISSDYIDPPNKKFYVPIGREFLQGDSPYEKNHRKDFDTLWWFPKLNFQLRPINDIVNSGPATPKLPPDISSEAHLRYQFYFKLGGCPAPMDDVCDPLSRSKWTTPSNMLPTTLLQDPEYPIEYYLNRFDERRGMLTERATKRIKKDTDFKETLSYFTGQSSTTVPTRTTETSSTETSEEEKSETETELDIRFQRRKQKRLRRKLLQLLQLTQNM</sequence>
<reference evidence="8" key="1">
    <citation type="submission" date="2024-05" db="EMBL/GenBank/DDBJ databases">
        <authorList>
            <person name="Laubscher F."/>
            <person name="Chudzinski V."/>
            <person name="Cordey S."/>
            <person name="Hosszu-Fellous K."/>
            <person name="Kaiser L."/>
        </authorList>
    </citation>
    <scope>NUCLEOTIDE SEQUENCE</scope>
    <source>
        <strain evidence="8">962D3-1</strain>
    </source>
</reference>
<keyword evidence="3 6" id="KW-1140">T=1 icosahedral capsid protein</keyword>
<comment type="function">
    <text evidence="6">Self-assembles to form an icosahedral capsid.</text>
</comment>
<evidence type="ECO:0000256" key="7">
    <source>
        <dbReference type="SAM" id="MobiDB-lite"/>
    </source>
</evidence>
<dbReference type="InterPro" id="IPR004219">
    <property type="entry name" value="TTvirus_Unk"/>
</dbReference>
<protein>
    <recommendedName>
        <fullName evidence="6">Capsid protein</fullName>
    </recommendedName>
</protein>
<dbReference type="Pfam" id="PF02956">
    <property type="entry name" value="TT_ORF1"/>
    <property type="match status" value="1"/>
</dbReference>
<evidence type="ECO:0000256" key="1">
    <source>
        <dbReference type="ARBA" id="ARBA00004328"/>
    </source>
</evidence>
<comment type="subcellular location">
    <subcellularLocation>
        <location evidence="1 6">Virion</location>
    </subcellularLocation>
</comment>
<evidence type="ECO:0000256" key="3">
    <source>
        <dbReference type="ARBA" id="ARBA00022431"/>
    </source>
</evidence>
<keyword evidence="4 6" id="KW-0167">Capsid protein</keyword>
<accession>A0AAU7ST00</accession>
<keyword evidence="5 6" id="KW-0946">Virion</keyword>
<evidence type="ECO:0000256" key="4">
    <source>
        <dbReference type="ARBA" id="ARBA00022561"/>
    </source>
</evidence>
<feature type="compositionally biased region" description="Low complexity" evidence="7">
    <location>
        <begin position="609"/>
        <end position="624"/>
    </location>
</feature>
<dbReference type="EMBL" id="PP857139">
    <property type="protein sequence ID" value="XBU06686.1"/>
    <property type="molecule type" value="Genomic_DNA"/>
</dbReference>
<comment type="similarity">
    <text evidence="2 6">Belongs to the anelloviridae capsid protein family.</text>
</comment>
<evidence type="ECO:0000256" key="5">
    <source>
        <dbReference type="ARBA" id="ARBA00022844"/>
    </source>
</evidence>